<dbReference type="SUPFAM" id="SSF55874">
    <property type="entry name" value="ATPase domain of HSP90 chaperone/DNA topoisomerase II/histidine kinase"/>
    <property type="match status" value="1"/>
</dbReference>
<keyword evidence="8" id="KW-1133">Transmembrane helix</keyword>
<proteinExistence type="predicted"/>
<feature type="transmembrane region" description="Helical" evidence="8">
    <location>
        <begin position="7"/>
        <end position="26"/>
    </location>
</feature>
<keyword evidence="5" id="KW-0547">Nucleotide-binding</keyword>
<gene>
    <name evidence="10" type="ORF">T190423A01A_30250</name>
</gene>
<keyword evidence="6 10" id="KW-0418">Kinase</keyword>
<comment type="caution">
    <text evidence="10">The sequence shown here is derived from an EMBL/GenBank/DDBJ whole genome shotgun (WGS) entry which is preliminary data.</text>
</comment>
<dbReference type="Gene3D" id="3.30.565.10">
    <property type="entry name" value="Histidine kinase-like ATPase, C-terminal domain"/>
    <property type="match status" value="1"/>
</dbReference>
<evidence type="ECO:0000256" key="3">
    <source>
        <dbReference type="ARBA" id="ARBA00022553"/>
    </source>
</evidence>
<dbReference type="Pfam" id="PF07568">
    <property type="entry name" value="HisKA_2"/>
    <property type="match status" value="1"/>
</dbReference>
<keyword evidence="4 10" id="KW-0808">Transferase</keyword>
<evidence type="ECO:0000256" key="7">
    <source>
        <dbReference type="ARBA" id="ARBA00022840"/>
    </source>
</evidence>
<dbReference type="EC" id="2.7.13.3" evidence="2"/>
<feature type="domain" description="Signal transduction histidine kinase subgroup 2 dimerisation and phosphoacceptor" evidence="9">
    <location>
        <begin position="334"/>
        <end position="403"/>
    </location>
</feature>
<evidence type="ECO:0000256" key="2">
    <source>
        <dbReference type="ARBA" id="ARBA00012438"/>
    </source>
</evidence>
<evidence type="ECO:0000259" key="9">
    <source>
        <dbReference type="Pfam" id="PF07568"/>
    </source>
</evidence>
<dbReference type="PANTHER" id="PTHR41523">
    <property type="entry name" value="TWO-COMPONENT SYSTEM SENSOR PROTEIN"/>
    <property type="match status" value="1"/>
</dbReference>
<keyword evidence="11" id="KW-1185">Reference proteome</keyword>
<accession>A0ABM9PC07</accession>
<keyword evidence="8" id="KW-0472">Membrane</keyword>
<evidence type="ECO:0000256" key="1">
    <source>
        <dbReference type="ARBA" id="ARBA00000085"/>
    </source>
</evidence>
<comment type="catalytic activity">
    <reaction evidence="1">
        <text>ATP + protein L-histidine = ADP + protein N-phospho-L-histidine.</text>
        <dbReference type="EC" id="2.7.13.3"/>
    </reaction>
</comment>
<sequence>MLRVLKYYITTFIILLVGAFLLFLLLNDYNELEKQKVNRQLNKAHTNAIIRAKAGIEVYASLVSSFKSFTKNTREFPSEKQLQNYLSDFLKEIRFNDSLLINYIDTAHVFKYVITPQGIDPSNLKGISVKNIRDEKRIKELNDLMNSKEIKLFTPINLREGWAGFPFNFSARNNKNEVLGYVTPIINVKYLLDYFYENHNEDLYVHKFLVNGANDLTREAYYNGSPIYNKIKDKEYYKNFEVEDKAFIYSTIDLFGLKLKIGSAYKVQPVVNHTLYQISYLWYGILCILIFLALYQYLKNESLNKKLQEVNVIVVSKNDELEQNLFKIKSLIKEIHHRIRNNMQMISGVLAMQKREYDDENIINALSDSQSRIQSMSLVHEKLYGNESLKDVRIKEYISQLIEFVEETIREKELIVEKLVDIPNDLIFDAETTFNLGLIINELITNSYKYAFSRTEVNKLSLNIVKEEEVFKLIYKDSGEGLPEGFNLKASKSLGLQLIYILTDQLKGVLEYEKSPQSTFVIHFTPKV</sequence>
<feature type="transmembrane region" description="Helical" evidence="8">
    <location>
        <begin position="280"/>
        <end position="298"/>
    </location>
</feature>
<dbReference type="EMBL" id="CAXJIO010000012">
    <property type="protein sequence ID" value="CAL2103136.1"/>
    <property type="molecule type" value="Genomic_DNA"/>
</dbReference>
<keyword evidence="3" id="KW-0597">Phosphoprotein</keyword>
<keyword evidence="7" id="KW-0067">ATP-binding</keyword>
<dbReference type="InterPro" id="IPR011495">
    <property type="entry name" value="Sig_transdc_His_kin_sub2_dim/P"/>
</dbReference>
<evidence type="ECO:0000313" key="11">
    <source>
        <dbReference type="Proteomes" id="UP001497527"/>
    </source>
</evidence>
<evidence type="ECO:0000256" key="4">
    <source>
        <dbReference type="ARBA" id="ARBA00022679"/>
    </source>
</evidence>
<keyword evidence="8" id="KW-0812">Transmembrane</keyword>
<dbReference type="InterPro" id="IPR036890">
    <property type="entry name" value="HATPase_C_sf"/>
</dbReference>
<dbReference type="GO" id="GO:0004673">
    <property type="term" value="F:protein histidine kinase activity"/>
    <property type="evidence" value="ECO:0007669"/>
    <property type="project" value="UniProtKB-EC"/>
</dbReference>
<evidence type="ECO:0000313" key="10">
    <source>
        <dbReference type="EMBL" id="CAL2103136.1"/>
    </source>
</evidence>
<evidence type="ECO:0000256" key="5">
    <source>
        <dbReference type="ARBA" id="ARBA00022741"/>
    </source>
</evidence>
<organism evidence="10 11">
    <name type="scientific">Tenacibaculum polynesiense</name>
    <dbReference type="NCBI Taxonomy" id="3137857"/>
    <lineage>
        <taxon>Bacteria</taxon>
        <taxon>Pseudomonadati</taxon>
        <taxon>Bacteroidota</taxon>
        <taxon>Flavobacteriia</taxon>
        <taxon>Flavobacteriales</taxon>
        <taxon>Flavobacteriaceae</taxon>
        <taxon>Tenacibaculum</taxon>
    </lineage>
</organism>
<evidence type="ECO:0000256" key="8">
    <source>
        <dbReference type="SAM" id="Phobius"/>
    </source>
</evidence>
<dbReference type="Proteomes" id="UP001497527">
    <property type="component" value="Unassembled WGS sequence"/>
</dbReference>
<evidence type="ECO:0000256" key="6">
    <source>
        <dbReference type="ARBA" id="ARBA00022777"/>
    </source>
</evidence>
<name>A0ABM9PC07_9FLAO</name>
<dbReference type="Gene3D" id="3.30.450.20">
    <property type="entry name" value="PAS domain"/>
    <property type="match status" value="1"/>
</dbReference>
<dbReference type="PANTHER" id="PTHR41523:SF8">
    <property type="entry name" value="ETHYLENE RESPONSE SENSOR PROTEIN"/>
    <property type="match status" value="1"/>
</dbReference>
<reference evidence="10 11" key="1">
    <citation type="submission" date="2024-05" db="EMBL/GenBank/DDBJ databases">
        <authorList>
            <person name="Duchaud E."/>
        </authorList>
    </citation>
    <scope>NUCLEOTIDE SEQUENCE [LARGE SCALE GENOMIC DNA]</scope>
    <source>
        <strain evidence="10">Ena-SAMPLE-TAB-13-05-2024-13:56:06:370-140308</strain>
    </source>
</reference>
<protein>
    <recommendedName>
        <fullName evidence="2">histidine kinase</fullName>
        <ecNumber evidence="2">2.7.13.3</ecNumber>
    </recommendedName>
</protein>